<protein>
    <submittedName>
        <fullName evidence="2">Uncharacterized protein</fullName>
    </submittedName>
</protein>
<dbReference type="Proteomes" id="UP001432180">
    <property type="component" value="Chromosome"/>
</dbReference>
<organism evidence="2 3">
    <name type="scientific">Thiorhodovibrio winogradskyi</name>
    <dbReference type="NCBI Taxonomy" id="77007"/>
    <lineage>
        <taxon>Bacteria</taxon>
        <taxon>Pseudomonadati</taxon>
        <taxon>Pseudomonadota</taxon>
        <taxon>Gammaproteobacteria</taxon>
        <taxon>Chromatiales</taxon>
        <taxon>Chromatiaceae</taxon>
        <taxon>Thiorhodovibrio</taxon>
    </lineage>
</organism>
<feature type="region of interest" description="Disordered" evidence="1">
    <location>
        <begin position="1"/>
        <end position="39"/>
    </location>
</feature>
<gene>
    <name evidence="2" type="ORF">Thiowin_03560</name>
</gene>
<sequence>MRDELNARLSGNARGGSALRNSTRGNGDRSEPQHQVQRLKLGPMQNLVYVIKIHVMAEEADFWQRATGASHG</sequence>
<reference evidence="2 3" key="1">
    <citation type="journal article" date="2023" name="Microorganisms">
        <title>Thiorhodovibrio frisius and Trv. litoralis spp. nov., Two Novel Members from a Clade of Fastidious Purple Sulfur Bacteria That Exhibit Unique Red-Shifted Light-Harvesting Capabilities.</title>
        <authorList>
            <person name="Methner A."/>
            <person name="Kuzyk S.B."/>
            <person name="Petersen J."/>
            <person name="Bauer S."/>
            <person name="Brinkmann H."/>
            <person name="Sichau K."/>
            <person name="Wanner G."/>
            <person name="Wolf J."/>
            <person name="Neumann-Schaal M."/>
            <person name="Henke P."/>
            <person name="Tank M."/>
            <person name="Sproer C."/>
            <person name="Bunk B."/>
            <person name="Overmann J."/>
        </authorList>
    </citation>
    <scope>NUCLEOTIDE SEQUENCE [LARGE SCALE GENOMIC DNA]</scope>
    <source>
        <strain evidence="2 3">DSM 6702</strain>
    </source>
</reference>
<accession>A0ABZ0SDF4</accession>
<evidence type="ECO:0000313" key="3">
    <source>
        <dbReference type="Proteomes" id="UP001432180"/>
    </source>
</evidence>
<keyword evidence="3" id="KW-1185">Reference proteome</keyword>
<evidence type="ECO:0000256" key="1">
    <source>
        <dbReference type="SAM" id="MobiDB-lite"/>
    </source>
</evidence>
<evidence type="ECO:0000313" key="2">
    <source>
        <dbReference type="EMBL" id="WPL18487.1"/>
    </source>
</evidence>
<dbReference type="EMBL" id="CP121472">
    <property type="protein sequence ID" value="WPL18487.1"/>
    <property type="molecule type" value="Genomic_DNA"/>
</dbReference>
<name>A0ABZ0SDF4_9GAMM</name>
<proteinExistence type="predicted"/>